<dbReference type="Gene3D" id="1.10.287.540">
    <property type="entry name" value="Helix hairpin bin"/>
    <property type="match status" value="1"/>
</dbReference>
<dbReference type="KEGG" id="acl:ACL_0563"/>
<dbReference type="eggNOG" id="COG0346">
    <property type="taxonomic scope" value="Bacteria"/>
</dbReference>
<dbReference type="Proteomes" id="UP000008558">
    <property type="component" value="Chromosome"/>
</dbReference>
<feature type="domain" description="VOC" evidence="2">
    <location>
        <begin position="153"/>
        <end position="269"/>
    </location>
</feature>
<evidence type="ECO:0000313" key="3">
    <source>
        <dbReference type="EMBL" id="ABX81181.1"/>
    </source>
</evidence>
<dbReference type="STRING" id="441768.ACL_0563"/>
<organism evidence="3 4">
    <name type="scientific">Acholeplasma laidlawii (strain PG-8A)</name>
    <dbReference type="NCBI Taxonomy" id="441768"/>
    <lineage>
        <taxon>Bacteria</taxon>
        <taxon>Bacillati</taxon>
        <taxon>Mycoplasmatota</taxon>
        <taxon>Mollicutes</taxon>
        <taxon>Acholeplasmatales</taxon>
        <taxon>Acholeplasmataceae</taxon>
        <taxon>Acholeplasma</taxon>
    </lineage>
</organism>
<dbReference type="SUPFAM" id="SSF158221">
    <property type="entry name" value="YnzC-like"/>
    <property type="match status" value="1"/>
</dbReference>
<accession>A9NFQ1</accession>
<evidence type="ECO:0000259" key="2">
    <source>
        <dbReference type="PROSITE" id="PS51819"/>
    </source>
</evidence>
<dbReference type="PROSITE" id="PS51819">
    <property type="entry name" value="VOC"/>
    <property type="match status" value="2"/>
</dbReference>
<dbReference type="InterPro" id="IPR052537">
    <property type="entry name" value="Extradiol_RC_dioxygenase"/>
</dbReference>
<dbReference type="HAMAP" id="MF_01103">
    <property type="entry name" value="UPF0291"/>
    <property type="match status" value="1"/>
</dbReference>
<sequence length="399" mass="46359">MYMKIQGIHHISTIVWHAQENVDFYAGVLGLKLIKRTLNFDDHNVYHLYYGNHNADLGTAITFFPWPKHYKEGMVGDGQVGVTSYMVPAGSLDYWKERLTKFNVSFEAQERLGNKFLRFSDPHGIKNELIESDEGDQNLFEFNGVTKDVAIKGFYGALMYSSNYKGTVEHLTNDLGLTFVKEDDDYIRLDTGRTLGRYVDIYKHKTGRSSMGAGSVHHIAFGVEASEIETWKTNLEAKGFTITGVKDRKFFKSLYYREPGGVIIELATLTPGFEMDSEYKEAPDLYMPPHYMHLKDEVEAKLMPLFIRNIDSLYEYPYQNKEEYERWKAHQDLLNKINYYAKEAKLRTLTDEEIEERQELRHKYVKSIRGAIQNNLENIRVEDEDGNFQELNRKEGNVQ</sequence>
<reference evidence="3 4" key="1">
    <citation type="journal article" date="2011" name="J. Bacteriol.">
        <title>Complete genome and proteome of Acholeplasma laidlawii.</title>
        <authorList>
            <person name="Lazarev V.N."/>
            <person name="Levitskii S.A."/>
            <person name="Basovskii Y.I."/>
            <person name="Chukin M.M."/>
            <person name="Akopian T.A."/>
            <person name="Vereshchagin V.V."/>
            <person name="Kostrjukova E.S."/>
            <person name="Kovaleva G.Y."/>
            <person name="Kazanov M.D."/>
            <person name="Malko D.B."/>
            <person name="Vitreschak A.G."/>
            <person name="Sernova N.V."/>
            <person name="Gelfand M.S."/>
            <person name="Demina I.A."/>
            <person name="Serebryakova M.V."/>
            <person name="Galyamina M.A."/>
            <person name="Vtyurin N.N."/>
            <person name="Rogov S.I."/>
            <person name="Alexeev D.G."/>
            <person name="Ladygina V.G."/>
            <person name="Govorun V.M."/>
        </authorList>
    </citation>
    <scope>NUCLEOTIDE SEQUENCE [LARGE SCALE GENOMIC DNA]</scope>
    <source>
        <strain evidence="3 4">PG-8A</strain>
    </source>
</reference>
<dbReference type="EMBL" id="CP000896">
    <property type="protein sequence ID" value="ABX81181.1"/>
    <property type="molecule type" value="Genomic_DNA"/>
</dbReference>
<keyword evidence="4" id="KW-1185">Reference proteome</keyword>
<dbReference type="InterPro" id="IPR037523">
    <property type="entry name" value="VOC_core"/>
</dbReference>
<dbReference type="HOGENOM" id="CLU_057821_0_0_14"/>
<dbReference type="Pfam" id="PF00903">
    <property type="entry name" value="Glyoxalase"/>
    <property type="match status" value="1"/>
</dbReference>
<dbReference type="InterPro" id="IPR004360">
    <property type="entry name" value="Glyas_Fos-R_dOase_dom"/>
</dbReference>
<dbReference type="AlphaFoldDB" id="A9NFQ1"/>
<dbReference type="SUPFAM" id="SSF54593">
    <property type="entry name" value="Glyoxalase/Bleomycin resistance protein/Dihydroxybiphenyl dioxygenase"/>
    <property type="match status" value="1"/>
</dbReference>
<protein>
    <submittedName>
        <fullName evidence="3">Glyoxalase domain protein</fullName>
    </submittedName>
</protein>
<gene>
    <name evidence="3" type="ordered locus">ACL_0563</name>
</gene>
<dbReference type="eggNOG" id="COG4224">
    <property type="taxonomic scope" value="Bacteria"/>
</dbReference>
<dbReference type="InterPro" id="IPR009242">
    <property type="entry name" value="DUF896"/>
</dbReference>
<feature type="domain" description="VOC" evidence="2">
    <location>
        <begin position="7"/>
        <end position="132"/>
    </location>
</feature>
<dbReference type="Pfam" id="PF05979">
    <property type="entry name" value="DUF896"/>
    <property type="match status" value="1"/>
</dbReference>
<name>A9NFQ1_ACHLI</name>
<proteinExistence type="inferred from homology"/>
<keyword evidence="1" id="KW-0963">Cytoplasm</keyword>
<dbReference type="InterPro" id="IPR029068">
    <property type="entry name" value="Glyas_Bleomycin-R_OHBP_Dase"/>
</dbReference>
<dbReference type="Gene3D" id="3.10.180.10">
    <property type="entry name" value="2,3-Dihydroxybiphenyl 1,2-Dioxygenase, domain 1"/>
    <property type="match status" value="2"/>
</dbReference>
<dbReference type="PANTHER" id="PTHR36110">
    <property type="entry name" value="RING-CLEAVING DIOXYGENASE MHQE-RELATED"/>
    <property type="match status" value="1"/>
</dbReference>
<dbReference type="PANTHER" id="PTHR36110:SF2">
    <property type="entry name" value="RING-CLEAVING DIOXYGENASE MHQE-RELATED"/>
    <property type="match status" value="1"/>
</dbReference>
<evidence type="ECO:0000313" key="4">
    <source>
        <dbReference type="Proteomes" id="UP000008558"/>
    </source>
</evidence>
<evidence type="ECO:0000256" key="1">
    <source>
        <dbReference type="ARBA" id="ARBA00022490"/>
    </source>
</evidence>